<evidence type="ECO:0000313" key="15">
    <source>
        <dbReference type="Proteomes" id="UP001589838"/>
    </source>
</evidence>
<dbReference type="SMART" id="SM00387">
    <property type="entry name" value="HATPase_c"/>
    <property type="match status" value="1"/>
</dbReference>
<reference evidence="14 15" key="1">
    <citation type="submission" date="2024-09" db="EMBL/GenBank/DDBJ databases">
        <authorList>
            <person name="Sun Q."/>
            <person name="Mori K."/>
        </authorList>
    </citation>
    <scope>NUCLEOTIDE SEQUENCE [LARGE SCALE GENOMIC DNA]</scope>
    <source>
        <strain evidence="14 15">NCAIM B.02610</strain>
    </source>
</reference>
<dbReference type="InterPro" id="IPR003594">
    <property type="entry name" value="HATPase_dom"/>
</dbReference>
<dbReference type="InterPro" id="IPR010559">
    <property type="entry name" value="Sig_transdc_His_kin_internal"/>
</dbReference>
<evidence type="ECO:0000256" key="9">
    <source>
        <dbReference type="ARBA" id="ARBA00022989"/>
    </source>
</evidence>
<dbReference type="PANTHER" id="PTHR34220">
    <property type="entry name" value="SENSOR HISTIDINE KINASE YPDA"/>
    <property type="match status" value="1"/>
</dbReference>
<dbReference type="Pfam" id="PF02518">
    <property type="entry name" value="HATPase_c"/>
    <property type="match status" value="1"/>
</dbReference>
<evidence type="ECO:0000256" key="10">
    <source>
        <dbReference type="ARBA" id="ARBA00023012"/>
    </source>
</evidence>
<keyword evidence="9 12" id="KW-1133">Transmembrane helix</keyword>
<dbReference type="PANTHER" id="PTHR34220:SF11">
    <property type="entry name" value="SENSOR PROTEIN KINASE HPTS"/>
    <property type="match status" value="1"/>
</dbReference>
<dbReference type="SUPFAM" id="SSF158472">
    <property type="entry name" value="HAMP domain-like"/>
    <property type="match status" value="1"/>
</dbReference>
<keyword evidence="4 14" id="KW-0808">Transferase</keyword>
<keyword evidence="5 12" id="KW-0812">Transmembrane</keyword>
<evidence type="ECO:0000256" key="6">
    <source>
        <dbReference type="ARBA" id="ARBA00022741"/>
    </source>
</evidence>
<protein>
    <submittedName>
        <fullName evidence="14">Sensor histidine kinase</fullName>
        <ecNumber evidence="14">2.7.13.3</ecNumber>
    </submittedName>
</protein>
<keyword evidence="10" id="KW-0902">Two-component regulatory system</keyword>
<dbReference type="PROSITE" id="PS50885">
    <property type="entry name" value="HAMP"/>
    <property type="match status" value="1"/>
</dbReference>
<feature type="transmembrane region" description="Helical" evidence="12">
    <location>
        <begin position="287"/>
        <end position="310"/>
    </location>
</feature>
<sequence length="591" mass="68905">MKAFRFIRKISGRLFHRVFFTYSTIIFLTMAILFVFLSEYYSDFIVQREIDKHEAVINEIKSDLQEKHQFVYQGIRHLYLEKSLIEDLAFALQHDYQEYIGYRLDKFSNSDSFVPYNFDIYVKNYFSRDPTVVVLEITNESLGTEYVYLYNHGRWYDSSLYKDRRSNPSENRKEQSDFYIVREQINDPISLDRLGTVSVYFTYDNIERILSLRGETIQGRFLITDEEMNVHYSYGAQAEEILDELDYSAVQKEVKLNETYFIQSVIEPTSNLMITAIIPRNELAPLFTYKLTILSIILFLTFIAIALPYFSLRGYSKRVDQIVLKMREVQEGDLNTRIDKATGNDDLGVIAETFNETLDELNRYINEVYFSKLKQKEAELANLQAQINPHFLYNTLEAIRMKSLAEGGKTTAEMIVQLSQLFRHSLKTAELVSIEDEWNHAHQYIELFKNRFPGQLSSDFKIKESVRHKDVPPFILQPLIENFLIHGFKQHSNENELQITIYDKGNALFIEIVDNGKGIKKDELMNIKSRLRNGEGSSNSIGLANVNQRIQLKYGNDFGVEIDSNPDVKTVVTVRLPLISEVRLHDKSNVS</sequence>
<dbReference type="SMART" id="SM00304">
    <property type="entry name" value="HAMP"/>
    <property type="match status" value="1"/>
</dbReference>
<keyword evidence="15" id="KW-1185">Reference proteome</keyword>
<comment type="subcellular location">
    <subcellularLocation>
        <location evidence="1">Cell membrane</location>
        <topology evidence="1">Multi-pass membrane protein</topology>
    </subcellularLocation>
</comment>
<dbReference type="Proteomes" id="UP001589838">
    <property type="component" value="Unassembled WGS sequence"/>
</dbReference>
<evidence type="ECO:0000256" key="1">
    <source>
        <dbReference type="ARBA" id="ARBA00004651"/>
    </source>
</evidence>
<dbReference type="EC" id="2.7.13.3" evidence="14"/>
<dbReference type="RefSeq" id="WP_390183743.1">
    <property type="nucleotide sequence ID" value="NZ_JBHLUX010000001.1"/>
</dbReference>
<organism evidence="14 15">
    <name type="scientific">Halalkalibacter kiskunsagensis</name>
    <dbReference type="NCBI Taxonomy" id="1548599"/>
    <lineage>
        <taxon>Bacteria</taxon>
        <taxon>Bacillati</taxon>
        <taxon>Bacillota</taxon>
        <taxon>Bacilli</taxon>
        <taxon>Bacillales</taxon>
        <taxon>Bacillaceae</taxon>
        <taxon>Halalkalibacter</taxon>
    </lineage>
</organism>
<dbReference type="InterPro" id="IPR050640">
    <property type="entry name" value="Bact_2-comp_sensor_kinase"/>
</dbReference>
<keyword evidence="11 12" id="KW-0472">Membrane</keyword>
<evidence type="ECO:0000256" key="8">
    <source>
        <dbReference type="ARBA" id="ARBA00022840"/>
    </source>
</evidence>
<evidence type="ECO:0000256" key="5">
    <source>
        <dbReference type="ARBA" id="ARBA00022692"/>
    </source>
</evidence>
<keyword evidence="8" id="KW-0067">ATP-binding</keyword>
<dbReference type="Gene3D" id="6.10.340.10">
    <property type="match status" value="1"/>
</dbReference>
<accession>A0ABV6K729</accession>
<dbReference type="Gene3D" id="3.30.565.10">
    <property type="entry name" value="Histidine kinase-like ATPase, C-terminal domain"/>
    <property type="match status" value="1"/>
</dbReference>
<keyword evidence="7 14" id="KW-0418">Kinase</keyword>
<evidence type="ECO:0000256" key="2">
    <source>
        <dbReference type="ARBA" id="ARBA00022475"/>
    </source>
</evidence>
<dbReference type="InterPro" id="IPR003660">
    <property type="entry name" value="HAMP_dom"/>
</dbReference>
<evidence type="ECO:0000313" key="14">
    <source>
        <dbReference type="EMBL" id="MFC0469034.1"/>
    </source>
</evidence>
<gene>
    <name evidence="14" type="ORF">ACFFHM_00250</name>
</gene>
<evidence type="ECO:0000256" key="12">
    <source>
        <dbReference type="SAM" id="Phobius"/>
    </source>
</evidence>
<name>A0ABV6K729_9BACI</name>
<evidence type="ECO:0000256" key="7">
    <source>
        <dbReference type="ARBA" id="ARBA00022777"/>
    </source>
</evidence>
<dbReference type="CDD" id="cd06225">
    <property type="entry name" value="HAMP"/>
    <property type="match status" value="1"/>
</dbReference>
<dbReference type="InterPro" id="IPR036890">
    <property type="entry name" value="HATPase_C_sf"/>
</dbReference>
<dbReference type="GO" id="GO:0004673">
    <property type="term" value="F:protein histidine kinase activity"/>
    <property type="evidence" value="ECO:0007669"/>
    <property type="project" value="UniProtKB-EC"/>
</dbReference>
<evidence type="ECO:0000256" key="3">
    <source>
        <dbReference type="ARBA" id="ARBA00022553"/>
    </source>
</evidence>
<dbReference type="Pfam" id="PF00672">
    <property type="entry name" value="HAMP"/>
    <property type="match status" value="1"/>
</dbReference>
<dbReference type="Pfam" id="PF06580">
    <property type="entry name" value="His_kinase"/>
    <property type="match status" value="1"/>
</dbReference>
<keyword evidence="2" id="KW-1003">Cell membrane</keyword>
<dbReference type="EMBL" id="JBHLUX010000001">
    <property type="protein sequence ID" value="MFC0469034.1"/>
    <property type="molecule type" value="Genomic_DNA"/>
</dbReference>
<evidence type="ECO:0000256" key="11">
    <source>
        <dbReference type="ARBA" id="ARBA00023136"/>
    </source>
</evidence>
<evidence type="ECO:0000259" key="13">
    <source>
        <dbReference type="PROSITE" id="PS50885"/>
    </source>
</evidence>
<comment type="caution">
    <text evidence="14">The sequence shown here is derived from an EMBL/GenBank/DDBJ whole genome shotgun (WGS) entry which is preliminary data.</text>
</comment>
<feature type="transmembrane region" description="Helical" evidence="12">
    <location>
        <begin position="20"/>
        <end position="41"/>
    </location>
</feature>
<dbReference type="SUPFAM" id="SSF55874">
    <property type="entry name" value="ATPase domain of HSP90 chaperone/DNA topoisomerase II/histidine kinase"/>
    <property type="match status" value="1"/>
</dbReference>
<feature type="domain" description="HAMP" evidence="13">
    <location>
        <begin position="313"/>
        <end position="366"/>
    </location>
</feature>
<keyword evidence="6" id="KW-0547">Nucleotide-binding</keyword>
<keyword evidence="3" id="KW-0597">Phosphoprotein</keyword>
<evidence type="ECO:0000256" key="4">
    <source>
        <dbReference type="ARBA" id="ARBA00022679"/>
    </source>
</evidence>
<proteinExistence type="predicted"/>